<evidence type="ECO:0000256" key="3">
    <source>
        <dbReference type="ARBA" id="ARBA00022833"/>
    </source>
</evidence>
<dbReference type="GO" id="GO:0008270">
    <property type="term" value="F:zinc ion binding"/>
    <property type="evidence" value="ECO:0007669"/>
    <property type="project" value="UniProtKB-KW"/>
</dbReference>
<keyword evidence="2 4" id="KW-0863">Zinc-finger</keyword>
<keyword evidence="6" id="KW-1133">Transmembrane helix</keyword>
<feature type="region of interest" description="Disordered" evidence="5">
    <location>
        <begin position="1"/>
        <end position="85"/>
    </location>
</feature>
<keyword evidence="1" id="KW-0479">Metal-binding</keyword>
<proteinExistence type="predicted"/>
<evidence type="ECO:0000256" key="5">
    <source>
        <dbReference type="SAM" id="MobiDB-lite"/>
    </source>
</evidence>
<dbReference type="PANTHER" id="PTHR22894:SF4">
    <property type="entry name" value="E3 UBIQUITIN-PROTEIN LIGASE RNF170-LIKE ISOFORM X1"/>
    <property type="match status" value="1"/>
</dbReference>
<accession>A0ABD3D912</accession>
<comment type="caution">
    <text evidence="8">The sequence shown here is derived from an EMBL/GenBank/DDBJ whole genome shotgun (WGS) entry which is preliminary data.</text>
</comment>
<reference evidence="9" key="1">
    <citation type="journal article" date="2024" name="IScience">
        <title>Strigolactones Initiate the Formation of Haustorium-like Structures in Castilleja.</title>
        <authorList>
            <person name="Buerger M."/>
            <person name="Peterson D."/>
            <person name="Chory J."/>
        </authorList>
    </citation>
    <scope>NUCLEOTIDE SEQUENCE [LARGE SCALE GENOMIC DNA]</scope>
</reference>
<feature type="compositionally biased region" description="Polar residues" evidence="5">
    <location>
        <begin position="13"/>
        <end position="24"/>
    </location>
</feature>
<evidence type="ECO:0000256" key="2">
    <source>
        <dbReference type="ARBA" id="ARBA00022771"/>
    </source>
</evidence>
<keyword evidence="9" id="KW-1185">Reference proteome</keyword>
<dbReference type="InterPro" id="IPR001841">
    <property type="entry name" value="Znf_RING"/>
</dbReference>
<dbReference type="SMART" id="SM00184">
    <property type="entry name" value="RING"/>
    <property type="match status" value="1"/>
</dbReference>
<dbReference type="PROSITE" id="PS00518">
    <property type="entry name" value="ZF_RING_1"/>
    <property type="match status" value="1"/>
</dbReference>
<dbReference type="InterPro" id="IPR027370">
    <property type="entry name" value="Znf-RING_euk"/>
</dbReference>
<evidence type="ECO:0000256" key="4">
    <source>
        <dbReference type="PROSITE-ProRule" id="PRU00175"/>
    </source>
</evidence>
<feature type="transmembrane region" description="Helical" evidence="6">
    <location>
        <begin position="210"/>
        <end position="229"/>
    </location>
</feature>
<organism evidence="8 9">
    <name type="scientific">Castilleja foliolosa</name>
    <dbReference type="NCBI Taxonomy" id="1961234"/>
    <lineage>
        <taxon>Eukaryota</taxon>
        <taxon>Viridiplantae</taxon>
        <taxon>Streptophyta</taxon>
        <taxon>Embryophyta</taxon>
        <taxon>Tracheophyta</taxon>
        <taxon>Spermatophyta</taxon>
        <taxon>Magnoliopsida</taxon>
        <taxon>eudicotyledons</taxon>
        <taxon>Gunneridae</taxon>
        <taxon>Pentapetalae</taxon>
        <taxon>asterids</taxon>
        <taxon>lamiids</taxon>
        <taxon>Lamiales</taxon>
        <taxon>Orobanchaceae</taxon>
        <taxon>Pedicularideae</taxon>
        <taxon>Castillejinae</taxon>
        <taxon>Castilleja</taxon>
    </lineage>
</organism>
<dbReference type="InterPro" id="IPR013083">
    <property type="entry name" value="Znf_RING/FYVE/PHD"/>
</dbReference>
<dbReference type="Proteomes" id="UP001632038">
    <property type="component" value="Unassembled WGS sequence"/>
</dbReference>
<evidence type="ECO:0000256" key="6">
    <source>
        <dbReference type="SAM" id="Phobius"/>
    </source>
</evidence>
<protein>
    <recommendedName>
        <fullName evidence="7">RING-type domain-containing protein</fullName>
    </recommendedName>
</protein>
<feature type="domain" description="RING-type" evidence="7">
    <location>
        <begin position="95"/>
        <end position="138"/>
    </location>
</feature>
<dbReference type="Pfam" id="PF13445">
    <property type="entry name" value="zf-RING_UBOX"/>
    <property type="match status" value="1"/>
</dbReference>
<evidence type="ECO:0000313" key="9">
    <source>
        <dbReference type="Proteomes" id="UP001632038"/>
    </source>
</evidence>
<dbReference type="PANTHER" id="PTHR22894">
    <property type="entry name" value="RING-TYPE DOMAIN-CONTAINING PROTEIN"/>
    <property type="match status" value="1"/>
</dbReference>
<keyword evidence="3" id="KW-0862">Zinc</keyword>
<gene>
    <name evidence="8" type="ORF">CASFOL_018052</name>
</gene>
<dbReference type="EMBL" id="JAVIJP010000020">
    <property type="protein sequence ID" value="KAL3638182.1"/>
    <property type="molecule type" value="Genomic_DNA"/>
</dbReference>
<dbReference type="PROSITE" id="PS50089">
    <property type="entry name" value="ZF_RING_2"/>
    <property type="match status" value="1"/>
</dbReference>
<sequence length="236" mass="26264">MNFLKERMKPLTSCFSKPRGTSLTREAISHRSGETGGGGEAPVAEDTTPSVETVIADAAGDGETKSKERPPATTSFCEGERNSELMEKPPTDDVCPICFGDFDVPCRAPCGHWYCGSCILQYWNFSDALLPCKCPMCSQLITKLTPEASFYYRNEGEISKILRSVADYKRLFLGGIYGFMLKILSTPLYIKRIFHAMLNADRPGVHLREMRMVAVLLGLLYSMIPYDFLRMVVGTS</sequence>
<dbReference type="AlphaFoldDB" id="A0ABD3D912"/>
<keyword evidence="6" id="KW-0812">Transmembrane</keyword>
<evidence type="ECO:0000256" key="1">
    <source>
        <dbReference type="ARBA" id="ARBA00022723"/>
    </source>
</evidence>
<dbReference type="SUPFAM" id="SSF57850">
    <property type="entry name" value="RING/U-box"/>
    <property type="match status" value="1"/>
</dbReference>
<evidence type="ECO:0000313" key="8">
    <source>
        <dbReference type="EMBL" id="KAL3638182.1"/>
    </source>
</evidence>
<dbReference type="InterPro" id="IPR038896">
    <property type="entry name" value="RNF170"/>
</dbReference>
<feature type="transmembrane region" description="Helical" evidence="6">
    <location>
        <begin position="171"/>
        <end position="190"/>
    </location>
</feature>
<dbReference type="Gene3D" id="3.30.40.10">
    <property type="entry name" value="Zinc/RING finger domain, C3HC4 (zinc finger)"/>
    <property type="match status" value="1"/>
</dbReference>
<name>A0ABD3D912_9LAMI</name>
<dbReference type="InterPro" id="IPR017907">
    <property type="entry name" value="Znf_RING_CS"/>
</dbReference>
<keyword evidence="6" id="KW-0472">Membrane</keyword>
<evidence type="ECO:0000259" key="7">
    <source>
        <dbReference type="PROSITE" id="PS50089"/>
    </source>
</evidence>